<dbReference type="EMBL" id="BAABIM010000001">
    <property type="protein sequence ID" value="GAA4668641.1"/>
    <property type="molecule type" value="Genomic_DNA"/>
</dbReference>
<keyword evidence="4" id="KW-0238">DNA-binding</keyword>
<dbReference type="InterPro" id="IPR000835">
    <property type="entry name" value="HTH_MarR-typ"/>
</dbReference>
<evidence type="ECO:0000256" key="2">
    <source>
        <dbReference type="ARBA" id="ARBA00022490"/>
    </source>
</evidence>
<dbReference type="PANTHER" id="PTHR33164">
    <property type="entry name" value="TRANSCRIPTIONAL REGULATOR, MARR FAMILY"/>
    <property type="match status" value="1"/>
</dbReference>
<gene>
    <name evidence="7" type="ORF">GCM10023226_00820</name>
</gene>
<dbReference type="SMART" id="SM00347">
    <property type="entry name" value="HTH_MARR"/>
    <property type="match status" value="1"/>
</dbReference>
<dbReference type="PRINTS" id="PR00598">
    <property type="entry name" value="HTHMARR"/>
</dbReference>
<sequence length="152" mass="17439">MATRNDQEMQLDEQLCFSLYAASRAMTSAYRDRLSELGLTYTQYIVVLLLLEHHLLPMHEVGRRLHLDSATLSPLLKRMESQGLVTRTRSVEDERVVLVQLTPQGRSMRTELGRLQVEVQRCSGMTRGDLMELKDQLNELTGNLRDSEPEHA</sequence>
<dbReference type="PROSITE" id="PS50995">
    <property type="entry name" value="HTH_MARR_2"/>
    <property type="match status" value="1"/>
</dbReference>
<evidence type="ECO:0000256" key="4">
    <source>
        <dbReference type="ARBA" id="ARBA00023125"/>
    </source>
</evidence>
<dbReference type="InterPro" id="IPR039422">
    <property type="entry name" value="MarR/SlyA-like"/>
</dbReference>
<dbReference type="Pfam" id="PF22381">
    <property type="entry name" value="Staph_reg_Sar_Rot"/>
    <property type="match status" value="1"/>
</dbReference>
<organism evidence="7 8">
    <name type="scientific">Nocardioides nanhaiensis</name>
    <dbReference type="NCBI Taxonomy" id="1476871"/>
    <lineage>
        <taxon>Bacteria</taxon>
        <taxon>Bacillati</taxon>
        <taxon>Actinomycetota</taxon>
        <taxon>Actinomycetes</taxon>
        <taxon>Propionibacteriales</taxon>
        <taxon>Nocardioidaceae</taxon>
        <taxon>Nocardioides</taxon>
    </lineage>
</organism>
<comment type="caution">
    <text evidence="7">The sequence shown here is derived from an EMBL/GenBank/DDBJ whole genome shotgun (WGS) entry which is preliminary data.</text>
</comment>
<name>A0ABP8VPH7_9ACTN</name>
<dbReference type="InterPro" id="IPR036390">
    <property type="entry name" value="WH_DNA-bd_sf"/>
</dbReference>
<evidence type="ECO:0000313" key="7">
    <source>
        <dbReference type="EMBL" id="GAA4668641.1"/>
    </source>
</evidence>
<keyword evidence="3" id="KW-0805">Transcription regulation</keyword>
<feature type="domain" description="HTH marR-type" evidence="6">
    <location>
        <begin position="12"/>
        <end position="142"/>
    </location>
</feature>
<accession>A0ABP8VPH7</accession>
<evidence type="ECO:0000256" key="1">
    <source>
        <dbReference type="ARBA" id="ARBA00004496"/>
    </source>
</evidence>
<proteinExistence type="predicted"/>
<dbReference type="Gene3D" id="1.10.10.10">
    <property type="entry name" value="Winged helix-like DNA-binding domain superfamily/Winged helix DNA-binding domain"/>
    <property type="match status" value="1"/>
</dbReference>
<evidence type="ECO:0000256" key="5">
    <source>
        <dbReference type="ARBA" id="ARBA00023163"/>
    </source>
</evidence>
<evidence type="ECO:0000256" key="3">
    <source>
        <dbReference type="ARBA" id="ARBA00023015"/>
    </source>
</evidence>
<comment type="subcellular location">
    <subcellularLocation>
        <location evidence="1">Cytoplasm</location>
    </subcellularLocation>
</comment>
<evidence type="ECO:0000259" key="6">
    <source>
        <dbReference type="PROSITE" id="PS50995"/>
    </source>
</evidence>
<dbReference type="RefSeq" id="WP_345262061.1">
    <property type="nucleotide sequence ID" value="NZ_BAABIM010000001.1"/>
</dbReference>
<protein>
    <submittedName>
        <fullName evidence="7">MarR family transcriptional regulator</fullName>
    </submittedName>
</protein>
<dbReference type="InterPro" id="IPR036388">
    <property type="entry name" value="WH-like_DNA-bd_sf"/>
</dbReference>
<keyword evidence="5" id="KW-0804">Transcription</keyword>
<dbReference type="Proteomes" id="UP001500621">
    <property type="component" value="Unassembled WGS sequence"/>
</dbReference>
<keyword evidence="8" id="KW-1185">Reference proteome</keyword>
<dbReference type="SUPFAM" id="SSF46785">
    <property type="entry name" value="Winged helix' DNA-binding domain"/>
    <property type="match status" value="1"/>
</dbReference>
<dbReference type="PANTHER" id="PTHR33164:SF5">
    <property type="entry name" value="ORGANIC HYDROPEROXIDE RESISTANCE TRANSCRIPTIONAL REGULATOR"/>
    <property type="match status" value="1"/>
</dbReference>
<keyword evidence="2" id="KW-0963">Cytoplasm</keyword>
<evidence type="ECO:0000313" key="8">
    <source>
        <dbReference type="Proteomes" id="UP001500621"/>
    </source>
</evidence>
<reference evidence="8" key="1">
    <citation type="journal article" date="2019" name="Int. J. Syst. Evol. Microbiol.">
        <title>The Global Catalogue of Microorganisms (GCM) 10K type strain sequencing project: providing services to taxonomists for standard genome sequencing and annotation.</title>
        <authorList>
            <consortium name="The Broad Institute Genomics Platform"/>
            <consortium name="The Broad Institute Genome Sequencing Center for Infectious Disease"/>
            <person name="Wu L."/>
            <person name="Ma J."/>
        </authorList>
    </citation>
    <scope>NUCLEOTIDE SEQUENCE [LARGE SCALE GENOMIC DNA]</scope>
    <source>
        <strain evidence="8">JCM 18127</strain>
    </source>
</reference>
<dbReference type="InterPro" id="IPR055166">
    <property type="entry name" value="Transc_reg_Sar_Rot_HTH"/>
</dbReference>